<protein>
    <recommendedName>
        <fullName evidence="2">Ycf34</fullName>
    </recommendedName>
</protein>
<geneLocation type="plastid" evidence="1"/>
<reference evidence="1" key="1">
    <citation type="submission" date="2016-07" db="EMBL/GenBank/DDBJ databases">
        <authorList>
            <person name="Ng P.-K."/>
            <person name="Lin S.-M."/>
        </authorList>
    </citation>
    <scope>NUCLEOTIDE SEQUENCE</scope>
</reference>
<sequence length="77" mass="9335">MCICVNCRHVNNCITYQLIRKQHNDRYNSHLYKNSFVPNKTLININIIYINQSIYYDWDLIECLSFIETPGQWILHQ</sequence>
<dbReference type="InterPro" id="IPR019656">
    <property type="entry name" value="Uncharacterised_Ycf34"/>
</dbReference>
<evidence type="ECO:0008006" key="2">
    <source>
        <dbReference type="Google" id="ProtNLM"/>
    </source>
</evidence>
<dbReference type="AlphaFoldDB" id="A0A1P8D6J0"/>
<organism evidence="1">
    <name type="scientific">Gracilaria firma</name>
    <dbReference type="NCBI Taxonomy" id="2510791"/>
    <lineage>
        <taxon>Eukaryota</taxon>
        <taxon>Rhodophyta</taxon>
        <taxon>Florideophyceae</taxon>
        <taxon>Rhodymeniophycidae</taxon>
        <taxon>Gracilariales</taxon>
        <taxon>Gracilariaceae</taxon>
        <taxon>Gracilaria</taxon>
    </lineage>
</organism>
<keyword evidence="1" id="KW-0934">Plastid</keyword>
<gene>
    <name evidence="1" type="primary">ycf34</name>
</gene>
<reference evidence="1" key="2">
    <citation type="journal article" date="2017" name="BMC Genomics">
        <title>Complete chloroplast genome of Gracilaria firma (Gracilariaceae, Rhodophyta), with discussion on the use of chloroplast phylogenomics in the subclass Rhodymeniophycidae.</title>
        <authorList>
            <person name="Ng P.K."/>
            <person name="Lin S.M."/>
            <person name="Lim P.E."/>
            <person name="Liu L.C."/>
            <person name="Chen C.M."/>
            <person name="Pai T.W."/>
        </authorList>
    </citation>
    <scope>NUCLEOTIDE SEQUENCE</scope>
</reference>
<evidence type="ECO:0000313" key="1">
    <source>
        <dbReference type="EMBL" id="APR74423.1"/>
    </source>
</evidence>
<dbReference type="EMBL" id="KX601051">
    <property type="protein sequence ID" value="APR74423.1"/>
    <property type="molecule type" value="Genomic_DNA"/>
</dbReference>
<dbReference type="GeneID" id="31080719"/>
<accession>A0A1P8D6J0</accession>
<dbReference type="Pfam" id="PF10718">
    <property type="entry name" value="Ycf34"/>
    <property type="match status" value="1"/>
</dbReference>
<name>A0A1P8D6J0_9FLOR</name>
<proteinExistence type="predicted"/>
<dbReference type="RefSeq" id="YP_009346888.1">
    <property type="nucleotide sequence ID" value="NC_033877.1"/>
</dbReference>